<dbReference type="InterPro" id="IPR002018">
    <property type="entry name" value="CarbesteraseB"/>
</dbReference>
<keyword evidence="3 8" id="KW-0378">Hydrolase</keyword>
<proteinExistence type="inferred from homology"/>
<protein>
    <recommendedName>
        <fullName evidence="8">Carboxylic ester hydrolase</fullName>
        <ecNumber evidence="8">3.1.1.-</ecNumber>
    </recommendedName>
</protein>
<dbReference type="PANTHER" id="PTHR43918">
    <property type="entry name" value="ACETYLCHOLINESTERASE"/>
    <property type="match status" value="1"/>
</dbReference>
<evidence type="ECO:0000313" key="10">
    <source>
        <dbReference type="EMBL" id="KAK8789069.1"/>
    </source>
</evidence>
<dbReference type="EMBL" id="JARKHS020000181">
    <property type="protein sequence ID" value="KAK8789069.1"/>
    <property type="molecule type" value="Genomic_DNA"/>
</dbReference>
<dbReference type="SUPFAM" id="SSF53474">
    <property type="entry name" value="alpha/beta-Hydrolases"/>
    <property type="match status" value="1"/>
</dbReference>
<keyword evidence="4" id="KW-0531">Neurotransmitter degradation</keyword>
<comment type="similarity">
    <text evidence="1 8">Belongs to the type-B carboxylesterase/lipase family.</text>
</comment>
<evidence type="ECO:0000256" key="6">
    <source>
        <dbReference type="ARBA" id="ARBA00023180"/>
    </source>
</evidence>
<accession>A0AAQ4FP20</accession>
<dbReference type="Gene3D" id="3.40.50.1820">
    <property type="entry name" value="alpha/beta hydrolase"/>
    <property type="match status" value="1"/>
</dbReference>
<dbReference type="InterPro" id="IPR019819">
    <property type="entry name" value="Carboxylesterase_B_CS"/>
</dbReference>
<dbReference type="AlphaFoldDB" id="A0AAQ4FP20"/>
<name>A0AAQ4FP20_AMBAM</name>
<organism evidence="10 11">
    <name type="scientific">Amblyomma americanum</name>
    <name type="common">Lone star tick</name>
    <dbReference type="NCBI Taxonomy" id="6943"/>
    <lineage>
        <taxon>Eukaryota</taxon>
        <taxon>Metazoa</taxon>
        <taxon>Ecdysozoa</taxon>
        <taxon>Arthropoda</taxon>
        <taxon>Chelicerata</taxon>
        <taxon>Arachnida</taxon>
        <taxon>Acari</taxon>
        <taxon>Parasitiformes</taxon>
        <taxon>Ixodida</taxon>
        <taxon>Ixodoidea</taxon>
        <taxon>Ixodidae</taxon>
        <taxon>Amblyomminae</taxon>
        <taxon>Amblyomma</taxon>
    </lineage>
</organism>
<feature type="chain" id="PRO_5042665860" description="Carboxylic ester hydrolase" evidence="8">
    <location>
        <begin position="21"/>
        <end position="496"/>
    </location>
</feature>
<evidence type="ECO:0000256" key="7">
    <source>
        <dbReference type="ARBA" id="ARBA00048484"/>
    </source>
</evidence>
<evidence type="ECO:0000259" key="9">
    <source>
        <dbReference type="Pfam" id="PF00135"/>
    </source>
</evidence>
<feature type="signal peptide" evidence="8">
    <location>
        <begin position="1"/>
        <end position="20"/>
    </location>
</feature>
<dbReference type="PROSITE" id="PS00941">
    <property type="entry name" value="CARBOXYLESTERASE_B_2"/>
    <property type="match status" value="1"/>
</dbReference>
<gene>
    <name evidence="10" type="ORF">V5799_021151</name>
</gene>
<dbReference type="GO" id="GO:0005615">
    <property type="term" value="C:extracellular space"/>
    <property type="evidence" value="ECO:0007669"/>
    <property type="project" value="TreeGrafter"/>
</dbReference>
<dbReference type="InterPro" id="IPR019826">
    <property type="entry name" value="Carboxylesterase_B_AS"/>
</dbReference>
<dbReference type="PANTHER" id="PTHR43918:SF4">
    <property type="entry name" value="CARBOXYLIC ESTER HYDROLASE"/>
    <property type="match status" value="1"/>
</dbReference>
<dbReference type="GO" id="GO:0019695">
    <property type="term" value="P:choline metabolic process"/>
    <property type="evidence" value="ECO:0007669"/>
    <property type="project" value="TreeGrafter"/>
</dbReference>
<dbReference type="PROSITE" id="PS00122">
    <property type="entry name" value="CARBOXYLESTERASE_B_1"/>
    <property type="match status" value="1"/>
</dbReference>
<evidence type="ECO:0000256" key="8">
    <source>
        <dbReference type="RuleBase" id="RU361235"/>
    </source>
</evidence>
<keyword evidence="6" id="KW-0325">Glycoprotein</keyword>
<evidence type="ECO:0000313" key="11">
    <source>
        <dbReference type="Proteomes" id="UP001321473"/>
    </source>
</evidence>
<evidence type="ECO:0000256" key="2">
    <source>
        <dbReference type="ARBA" id="ARBA00022487"/>
    </source>
</evidence>
<sequence length="496" mass="53694">MLVTAWSCVIFAFLGASSQADSDVTVNTTTGRLRGTVVATNNGQVRAFLGVPFAEPPLGPDRFKKSKQKRPWEGVFNATSLPPMCLQQPLHFNNYYKVRKIDPTSEDCLFLNVFTPLEPESSLKPVVVYIHGGFFSYGGISMKVHDASELSAKGDLVAITIAYRLGPFGFLNMGTEDAPGNMGLHDQLIALRWIKDNAEAFGGDPDQVTIIGQSAGSFAVGVHLVSPASKGLFRRAVMQSASPFTSTLVNSKDQASYRARLLAETLGCRSREKEDVSTSAMVKCMRSKAVADILNASSTFTTEGLDSFFPVVGDEIIPLPPGLALKTGNLNARDLLAGVSEAEGDGLIDFVAKKFRDDEDVDIDKKAMIFFAKGMMITLMDIDSKEIIDHYFGGAHVQDGVTAVHAAADLLGDSQLGCPTLGFANRVLGSNTSVFLYQFSQQPSKIGWPEWVRPTHTDEIAFALGSIFKLENDVSQQDAEGAENFMKIISTFSRTG</sequence>
<evidence type="ECO:0000256" key="3">
    <source>
        <dbReference type="ARBA" id="ARBA00022801"/>
    </source>
</evidence>
<dbReference type="GO" id="GO:0003990">
    <property type="term" value="F:acetylcholinesterase activity"/>
    <property type="evidence" value="ECO:0007669"/>
    <property type="project" value="UniProtKB-EC"/>
</dbReference>
<evidence type="ECO:0000256" key="4">
    <source>
        <dbReference type="ARBA" id="ARBA00022867"/>
    </source>
</evidence>
<dbReference type="InterPro" id="IPR050654">
    <property type="entry name" value="AChE-related_enzymes"/>
</dbReference>
<dbReference type="Proteomes" id="UP001321473">
    <property type="component" value="Unassembled WGS sequence"/>
</dbReference>
<comment type="catalytic activity">
    <reaction evidence="7">
        <text>acetylcholine + H2O = choline + acetate + H(+)</text>
        <dbReference type="Rhea" id="RHEA:17561"/>
        <dbReference type="ChEBI" id="CHEBI:15354"/>
        <dbReference type="ChEBI" id="CHEBI:15355"/>
        <dbReference type="ChEBI" id="CHEBI:15377"/>
        <dbReference type="ChEBI" id="CHEBI:15378"/>
        <dbReference type="ChEBI" id="CHEBI:30089"/>
        <dbReference type="EC" id="3.1.1.7"/>
    </reaction>
</comment>
<keyword evidence="5" id="KW-1015">Disulfide bond</keyword>
<keyword evidence="2" id="KW-0719">Serine esterase</keyword>
<dbReference type="InterPro" id="IPR029058">
    <property type="entry name" value="AB_hydrolase_fold"/>
</dbReference>
<dbReference type="Pfam" id="PF00135">
    <property type="entry name" value="COesterase"/>
    <property type="match status" value="1"/>
</dbReference>
<keyword evidence="8" id="KW-0732">Signal</keyword>
<keyword evidence="11" id="KW-1185">Reference proteome</keyword>
<dbReference type="GO" id="GO:0006581">
    <property type="term" value="P:acetylcholine catabolic process"/>
    <property type="evidence" value="ECO:0007669"/>
    <property type="project" value="TreeGrafter"/>
</dbReference>
<evidence type="ECO:0000256" key="1">
    <source>
        <dbReference type="ARBA" id="ARBA00005964"/>
    </source>
</evidence>
<reference evidence="10 11" key="1">
    <citation type="journal article" date="2023" name="Arcadia Sci">
        <title>De novo assembly of a long-read Amblyomma americanum tick genome.</title>
        <authorList>
            <person name="Chou S."/>
            <person name="Poskanzer K.E."/>
            <person name="Rollins M."/>
            <person name="Thuy-Boun P.S."/>
        </authorList>
    </citation>
    <scope>NUCLEOTIDE SEQUENCE [LARGE SCALE GENOMIC DNA]</scope>
    <source>
        <strain evidence="10">F_SG_1</strain>
        <tissue evidence="10">Salivary glands</tissue>
    </source>
</reference>
<dbReference type="GO" id="GO:0005886">
    <property type="term" value="C:plasma membrane"/>
    <property type="evidence" value="ECO:0007669"/>
    <property type="project" value="TreeGrafter"/>
</dbReference>
<feature type="domain" description="Carboxylesterase type B" evidence="9">
    <location>
        <begin position="23"/>
        <end position="496"/>
    </location>
</feature>
<dbReference type="FunFam" id="3.40.50.1820:FF:000029">
    <property type="entry name" value="Acetylcholinesterase"/>
    <property type="match status" value="1"/>
</dbReference>
<comment type="caution">
    <text evidence="10">The sequence shown here is derived from an EMBL/GenBank/DDBJ whole genome shotgun (WGS) entry which is preliminary data.</text>
</comment>
<dbReference type="EC" id="3.1.1.-" evidence="8"/>
<evidence type="ECO:0000256" key="5">
    <source>
        <dbReference type="ARBA" id="ARBA00023157"/>
    </source>
</evidence>